<accession>A0A6I5KTW3</accession>
<dbReference type="Gene3D" id="2.60.40.3140">
    <property type="match status" value="1"/>
</dbReference>
<dbReference type="InterPro" id="IPR002931">
    <property type="entry name" value="Transglutaminase-like"/>
</dbReference>
<sequence length="669" mass="76352">MKLKLLFALLVTVQMVYPNEIKFGKVSKEEVETTQHSLDPEADAAILYKNEWVSYSYTYDGGWTITREVYYRIKIYNKDGFDWATLEVPLYAASSDEEKISGVKGFTFNLEDGKVVSEKLKNDGVFVEKVSKYRNKASITMPSVKEGSVLDVEYKVTSPLFWHIDELKLQYGIPVDLVEVRLDIPEYFIFKQFSKGANPIQVNQTRENRTLNVSYRSSDDMSRLGKTTHKNSNVNFIENIYNIKAANLPALLDEKYTSNIDNFRSAIKFELASTRFPNSPFKNYSLTWEDVAKTIYNYDDFGSELKKSNYFEDDIDQLIAGLTSNEEKASAIFSFVKTKMNWDNYVGVTCASGGVKRAYKENTGSAAEINLMLTAMLRYAGLSADPVLVSTRSHGIPLFPTSDGFNYVITGLMLDNELMLLDATEKYSVPNVLPSRALNWMGRLIKEDGSSIAVDLMPKHKSLDAVMMSIDLRDDGSISGKFRQQYTHNNAFVVRNKFHSGTEDSYLKDIEKSHGDLEVSEFQMQNGLDLDKPIVQSYDFEKEAAFENISGKLYFSPLFHLTTFENPFKAEKREFPIDYGYPWEDKYIITINLPEGYVVESMPEPIAVAMPENMGQFRYNISSTMGKIHLKVEMEMNTSVVPAHYYDDLKELYKHIVEKETEKVVLVKA</sequence>
<feature type="domain" description="Transglutaminase-like" evidence="1">
    <location>
        <begin position="317"/>
        <end position="392"/>
    </location>
</feature>
<dbReference type="EMBL" id="JAAAMI010000003">
    <property type="protein sequence ID" value="NDV43445.1"/>
    <property type="molecule type" value="Genomic_DNA"/>
</dbReference>
<evidence type="ECO:0000313" key="3">
    <source>
        <dbReference type="Proteomes" id="UP000468707"/>
    </source>
</evidence>
<dbReference type="AlphaFoldDB" id="A0A6I5KTW3"/>
<dbReference type="Gene3D" id="3.10.620.30">
    <property type="match status" value="1"/>
</dbReference>
<evidence type="ECO:0000259" key="1">
    <source>
        <dbReference type="Pfam" id="PF01841"/>
    </source>
</evidence>
<name>A0A6I5KTW3_9FLAO</name>
<comment type="caution">
    <text evidence="2">The sequence shown here is derived from an EMBL/GenBank/DDBJ whole genome shotgun (WGS) entry which is preliminary data.</text>
</comment>
<proteinExistence type="predicted"/>
<reference evidence="2 3" key="1">
    <citation type="submission" date="2020-01" db="EMBL/GenBank/DDBJ databases">
        <title>Muricauda sediminis sp.nov. 40Bstr401.</title>
        <authorList>
            <person name="Xue Z."/>
            <person name="Zhu S."/>
            <person name="Ren N."/>
            <person name="Chen T."/>
            <person name="Chen X."/>
            <person name="Chen J."/>
            <person name="Yang J."/>
        </authorList>
    </citation>
    <scope>NUCLEOTIDE SEQUENCE [LARGE SCALE GENOMIC DNA]</scope>
    <source>
        <strain evidence="2 3">40Bstr401</strain>
    </source>
</reference>
<organism evidence="2 3">
    <name type="scientific">Flagellimonas sediminis</name>
    <dbReference type="NCBI Taxonomy" id="2696468"/>
    <lineage>
        <taxon>Bacteria</taxon>
        <taxon>Pseudomonadati</taxon>
        <taxon>Bacteroidota</taxon>
        <taxon>Flavobacteriia</taxon>
        <taxon>Flavobacteriales</taxon>
        <taxon>Flavobacteriaceae</taxon>
        <taxon>Flagellimonas</taxon>
    </lineage>
</organism>
<dbReference type="Gene3D" id="2.60.120.1130">
    <property type="match status" value="1"/>
</dbReference>
<keyword evidence="3" id="KW-1185">Reference proteome</keyword>
<dbReference type="Proteomes" id="UP000468707">
    <property type="component" value="Unassembled WGS sequence"/>
</dbReference>
<dbReference type="Pfam" id="PF01841">
    <property type="entry name" value="Transglut_core"/>
    <property type="match status" value="1"/>
</dbReference>
<gene>
    <name evidence="2" type="ORF">GTK07_08900</name>
</gene>
<evidence type="ECO:0000313" key="2">
    <source>
        <dbReference type="EMBL" id="NDV43445.1"/>
    </source>
</evidence>
<dbReference type="RefSeq" id="WP_163634931.1">
    <property type="nucleotide sequence ID" value="NZ_JAAAMI010000003.1"/>
</dbReference>
<protein>
    <submittedName>
        <fullName evidence="2">DUF3857 domain-containing protein</fullName>
    </submittedName>
</protein>